<accession>A0A6M1TE03</accession>
<keyword evidence="1" id="KW-1133">Transmembrane helix</keyword>
<feature type="transmembrane region" description="Helical" evidence="1">
    <location>
        <begin position="466"/>
        <end position="493"/>
    </location>
</feature>
<proteinExistence type="predicted"/>
<dbReference type="InterPro" id="IPR027463">
    <property type="entry name" value="AcrB_DN_DC_subdom"/>
</dbReference>
<evidence type="ECO:0000256" key="1">
    <source>
        <dbReference type="SAM" id="Phobius"/>
    </source>
</evidence>
<gene>
    <name evidence="2" type="ORF">G3569_08645</name>
</gene>
<dbReference type="GO" id="GO:0005886">
    <property type="term" value="C:plasma membrane"/>
    <property type="evidence" value="ECO:0007669"/>
    <property type="project" value="TreeGrafter"/>
</dbReference>
<keyword evidence="3" id="KW-1185">Reference proteome</keyword>
<dbReference type="Gene3D" id="3.30.70.1430">
    <property type="entry name" value="Multidrug efflux transporter AcrB pore domain"/>
    <property type="match status" value="2"/>
</dbReference>
<dbReference type="Gene3D" id="3.30.70.1320">
    <property type="entry name" value="Multidrug efflux transporter AcrB pore domain like"/>
    <property type="match status" value="1"/>
</dbReference>
<feature type="transmembrane region" description="Helical" evidence="1">
    <location>
        <begin position="527"/>
        <end position="544"/>
    </location>
</feature>
<dbReference type="SUPFAM" id="SSF82714">
    <property type="entry name" value="Multidrug efflux transporter AcrB TolC docking domain, DN and DC subdomains"/>
    <property type="match status" value="2"/>
</dbReference>
<sequence>MKKFSLAGRILKRPITVIMITLVIIGFGSFALSNLKITMYPSFNIPVLAIQTTYGNVAPDDMQELVVEPIEGAVSAIQGIETMDGNIDRGSAFIILRLQNGIDIRRTELKVREAISRIRNELPAEASEPIIFQFDPENMPIMRLSLEANEKGLDKLRRLGIEFVEPRIERLEGVASADTRGGLERKIFVNVDPMSLAQHRLMPSDLENALRSNNVQVPVGDIVAGTKSYSIRAQSMYDQVDEIKQTIIKKSDSGVPIRIKDVAEVEDSFAEISTLVEINGKNSVTVDVYKKSDANTLNVANAVTTQLNTINKNLPKGVSLQVLTNDGQNVENSISNLTQSALAALVVVIIVLLIFLGGWRISLVVAATIPVSVTATFAAMYAAGLTLNILTITALALAIGLLVDNAIVVSESIARKLEEDLSKMQAALEGTNEVIGALLGATLTTLGVFVPIIGLSGVAGQFFTQFALTISMSIAISFLASIILVPVLALLFLNKDEFQRQSSSFQAIHKIESWYEDSLRWVMFHKWTTVIFVVFILGGTYLFFSSLESEFMPGTDSGQVSVGVELPTGTKLVKTAQVLRNFSKELKQKEVVETVITQIGQSGWDQRTNEGEMNVKLVDAAKRDVTTNEFSATLRQTLNAPGVEVNVRGGGGGFSGFSSGIRLSLVGPDIDILQGISDKIERTLLQDSSVISVDNGWTDRTPELRYYVDRQRISRVGSSLNEVSRSLKTQVQGTRIGFLRQEGREVPIEVRANKSTLTSREQLFDLELVQTDSQRVPVAALGKFVSAEGFNSIERRDRETVLDINIEVDGNASEYREQITSFLKEEVLLPEGYRYEFTGGTSDSEEGIFEILRALIFAILLTYMIMASLFENFRDPFVIWFTIPLAFFGALVGLWVLQTPLSATAYIGMFMLVGIIVNNGIVLVDYMHLYSKHNEHSNSLFNNVIEACKRRLRPILLTALTTICSMIPLSLGIGTGAQIWAPLARAVIGGLFFGSVLTLYIIPAFVMGISKSRRKAIDEHRKPANQ</sequence>
<reference evidence="2 3" key="1">
    <citation type="submission" date="2020-02" db="EMBL/GenBank/DDBJ databases">
        <title>Aliifodinibius halophilus 2W32, complete genome.</title>
        <authorList>
            <person name="Li Y."/>
            <person name="Wu S."/>
        </authorList>
    </citation>
    <scope>NUCLEOTIDE SEQUENCE [LARGE SCALE GENOMIC DNA]</scope>
    <source>
        <strain evidence="2 3">2W32</strain>
    </source>
</reference>
<feature type="transmembrane region" description="Helical" evidence="1">
    <location>
        <begin position="903"/>
        <end position="924"/>
    </location>
</feature>
<comment type="caution">
    <text evidence="2">The sequence shown here is derived from an EMBL/GenBank/DDBJ whole genome shotgun (WGS) entry which is preliminary data.</text>
</comment>
<dbReference type="GO" id="GO:0042910">
    <property type="term" value="F:xenobiotic transmembrane transporter activity"/>
    <property type="evidence" value="ECO:0007669"/>
    <property type="project" value="TreeGrafter"/>
</dbReference>
<feature type="transmembrane region" description="Helical" evidence="1">
    <location>
        <begin position="337"/>
        <end position="356"/>
    </location>
</feature>
<dbReference type="AlphaFoldDB" id="A0A6M1TE03"/>
<protein>
    <submittedName>
        <fullName evidence="2">Efflux RND transporter permease subunit</fullName>
    </submittedName>
</protein>
<dbReference type="SUPFAM" id="SSF82693">
    <property type="entry name" value="Multidrug efflux transporter AcrB pore domain, PN1, PN2, PC1 and PC2 subdomains"/>
    <property type="match status" value="3"/>
</dbReference>
<feature type="transmembrane region" description="Helical" evidence="1">
    <location>
        <begin position="389"/>
        <end position="413"/>
    </location>
</feature>
<feature type="transmembrane region" description="Helical" evidence="1">
    <location>
        <begin position="986"/>
        <end position="1006"/>
    </location>
</feature>
<feature type="transmembrane region" description="Helical" evidence="1">
    <location>
        <begin position="434"/>
        <end position="454"/>
    </location>
</feature>
<dbReference type="Gene3D" id="3.30.70.1440">
    <property type="entry name" value="Multidrug efflux transporter AcrB pore domain"/>
    <property type="match status" value="1"/>
</dbReference>
<feature type="transmembrane region" description="Helical" evidence="1">
    <location>
        <begin position="877"/>
        <end position="897"/>
    </location>
</feature>
<dbReference type="PRINTS" id="PR00702">
    <property type="entry name" value="ACRIFLAVINRP"/>
</dbReference>
<dbReference type="RefSeq" id="WP_165268123.1">
    <property type="nucleotide sequence ID" value="NZ_JAALLS010000009.1"/>
</dbReference>
<feature type="transmembrane region" description="Helical" evidence="1">
    <location>
        <begin position="363"/>
        <end position="383"/>
    </location>
</feature>
<dbReference type="Gene3D" id="1.20.1640.10">
    <property type="entry name" value="Multidrug efflux transporter AcrB transmembrane domain"/>
    <property type="match status" value="2"/>
</dbReference>
<feature type="transmembrane region" description="Helical" evidence="1">
    <location>
        <begin position="955"/>
        <end position="980"/>
    </location>
</feature>
<dbReference type="SUPFAM" id="SSF82866">
    <property type="entry name" value="Multidrug efflux transporter AcrB transmembrane domain"/>
    <property type="match status" value="2"/>
</dbReference>
<dbReference type="InterPro" id="IPR001036">
    <property type="entry name" value="Acrflvin-R"/>
</dbReference>
<organism evidence="2 3">
    <name type="scientific">Fodinibius halophilus</name>
    <dbReference type="NCBI Taxonomy" id="1736908"/>
    <lineage>
        <taxon>Bacteria</taxon>
        <taxon>Pseudomonadati</taxon>
        <taxon>Balneolota</taxon>
        <taxon>Balneolia</taxon>
        <taxon>Balneolales</taxon>
        <taxon>Balneolaceae</taxon>
        <taxon>Fodinibius</taxon>
    </lineage>
</organism>
<dbReference type="PANTHER" id="PTHR32063:SF0">
    <property type="entry name" value="SWARMING MOTILITY PROTEIN SWRC"/>
    <property type="match status" value="1"/>
</dbReference>
<dbReference type="Pfam" id="PF00873">
    <property type="entry name" value="ACR_tran"/>
    <property type="match status" value="1"/>
</dbReference>
<name>A0A6M1TE03_9BACT</name>
<evidence type="ECO:0000313" key="2">
    <source>
        <dbReference type="EMBL" id="NGP88422.1"/>
    </source>
</evidence>
<dbReference type="Proteomes" id="UP000479132">
    <property type="component" value="Unassembled WGS sequence"/>
</dbReference>
<evidence type="ECO:0000313" key="3">
    <source>
        <dbReference type="Proteomes" id="UP000479132"/>
    </source>
</evidence>
<dbReference type="PANTHER" id="PTHR32063">
    <property type="match status" value="1"/>
</dbReference>
<dbReference type="EMBL" id="JAALLS010000009">
    <property type="protein sequence ID" value="NGP88422.1"/>
    <property type="molecule type" value="Genomic_DNA"/>
</dbReference>
<keyword evidence="1" id="KW-0472">Membrane</keyword>
<feature type="transmembrane region" description="Helical" evidence="1">
    <location>
        <begin position="851"/>
        <end position="870"/>
    </location>
</feature>
<keyword evidence="1" id="KW-0812">Transmembrane</keyword>
<dbReference type="Gene3D" id="3.30.2090.10">
    <property type="entry name" value="Multidrug efflux transporter AcrB TolC docking domain, DN and DC subdomains"/>
    <property type="match status" value="2"/>
</dbReference>